<dbReference type="InterPro" id="IPR003849">
    <property type="entry name" value="Preprotein_translocase_YajC"/>
</dbReference>
<keyword evidence="5 11" id="KW-0812">Transmembrane</keyword>
<dbReference type="NCBIfam" id="TIGR00739">
    <property type="entry name" value="yajC"/>
    <property type="match status" value="1"/>
</dbReference>
<keyword evidence="4" id="KW-1003">Cell membrane</keyword>
<dbReference type="PANTHER" id="PTHR33909">
    <property type="entry name" value="SEC TRANSLOCON ACCESSORY COMPLEX SUBUNIT YAJC"/>
    <property type="match status" value="1"/>
</dbReference>
<evidence type="ECO:0000256" key="2">
    <source>
        <dbReference type="ARBA" id="ARBA00006742"/>
    </source>
</evidence>
<comment type="subcellular location">
    <subcellularLocation>
        <location evidence="1">Cell membrane</location>
        <topology evidence="1">Single-pass membrane protein</topology>
    </subcellularLocation>
</comment>
<dbReference type="GO" id="GO:0015031">
    <property type="term" value="P:protein transport"/>
    <property type="evidence" value="ECO:0007669"/>
    <property type="project" value="UniProtKB-KW"/>
</dbReference>
<gene>
    <name evidence="12" type="primary">yajC</name>
    <name evidence="12" type="ORF">EK0264_01270</name>
</gene>
<dbReference type="Pfam" id="PF02699">
    <property type="entry name" value="YajC"/>
    <property type="match status" value="1"/>
</dbReference>
<evidence type="ECO:0000256" key="4">
    <source>
        <dbReference type="ARBA" id="ARBA00022475"/>
    </source>
</evidence>
<dbReference type="SMART" id="SM01323">
    <property type="entry name" value="YajC"/>
    <property type="match status" value="1"/>
</dbReference>
<reference evidence="12 13" key="1">
    <citation type="journal article" date="2018" name="Int. J. Syst. Evol. Microbiol.">
        <title>Epidermidibacterium keratini gen. nov., sp. nov., a member of the family Sporichthyaceae, isolated from keratin epidermis.</title>
        <authorList>
            <person name="Lee D.G."/>
            <person name="Trujillo M.E."/>
            <person name="Kang S."/>
            <person name="Nam J.J."/>
            <person name="Kim Y.J."/>
        </authorList>
    </citation>
    <scope>NUCLEOTIDE SEQUENCE [LARGE SCALE GENOMIC DNA]</scope>
    <source>
        <strain evidence="12 13">EPI-7</strain>
    </source>
</reference>
<dbReference type="RefSeq" id="WP_159542174.1">
    <property type="nucleotide sequence ID" value="NZ_CP047156.1"/>
</dbReference>
<evidence type="ECO:0000256" key="1">
    <source>
        <dbReference type="ARBA" id="ARBA00004162"/>
    </source>
</evidence>
<evidence type="ECO:0000256" key="3">
    <source>
        <dbReference type="ARBA" id="ARBA00022448"/>
    </source>
</evidence>
<evidence type="ECO:0000313" key="13">
    <source>
        <dbReference type="Proteomes" id="UP000463857"/>
    </source>
</evidence>
<protein>
    <submittedName>
        <fullName evidence="12">Preprotein translocase subunit YajC</fullName>
    </submittedName>
</protein>
<keyword evidence="7 11" id="KW-1133">Transmembrane helix</keyword>
<comment type="similarity">
    <text evidence="2">Belongs to the YajC family.</text>
</comment>
<accession>A0A7L4YI25</accession>
<evidence type="ECO:0000256" key="6">
    <source>
        <dbReference type="ARBA" id="ARBA00022927"/>
    </source>
</evidence>
<keyword evidence="3" id="KW-0813">Transport</keyword>
<evidence type="ECO:0000256" key="11">
    <source>
        <dbReference type="SAM" id="Phobius"/>
    </source>
</evidence>
<dbReference type="FunCoup" id="A0A7L4YI25">
    <property type="interactions" value="24"/>
</dbReference>
<evidence type="ECO:0000256" key="10">
    <source>
        <dbReference type="SAM" id="MobiDB-lite"/>
    </source>
</evidence>
<dbReference type="InParanoid" id="A0A7L4YI25"/>
<feature type="transmembrane region" description="Helical" evidence="11">
    <location>
        <begin position="12"/>
        <end position="32"/>
    </location>
</feature>
<evidence type="ECO:0000256" key="8">
    <source>
        <dbReference type="ARBA" id="ARBA00023010"/>
    </source>
</evidence>
<keyword evidence="8" id="KW-0811">Translocation</keyword>
<proteinExistence type="inferred from homology"/>
<feature type="region of interest" description="Disordered" evidence="10">
    <location>
        <begin position="95"/>
        <end position="130"/>
    </location>
</feature>
<organism evidence="12 13">
    <name type="scientific">Epidermidibacterium keratini</name>
    <dbReference type="NCBI Taxonomy" id="1891644"/>
    <lineage>
        <taxon>Bacteria</taxon>
        <taxon>Bacillati</taxon>
        <taxon>Actinomycetota</taxon>
        <taxon>Actinomycetes</taxon>
        <taxon>Sporichthyales</taxon>
        <taxon>Sporichthyaceae</taxon>
        <taxon>Epidermidibacterium</taxon>
    </lineage>
</organism>
<dbReference type="EMBL" id="CP047156">
    <property type="protein sequence ID" value="QHB99065.1"/>
    <property type="molecule type" value="Genomic_DNA"/>
</dbReference>
<dbReference type="PANTHER" id="PTHR33909:SF1">
    <property type="entry name" value="SEC TRANSLOCON ACCESSORY COMPLEX SUBUNIT YAJC"/>
    <property type="match status" value="1"/>
</dbReference>
<dbReference type="Proteomes" id="UP000463857">
    <property type="component" value="Chromosome"/>
</dbReference>
<evidence type="ECO:0000313" key="12">
    <source>
        <dbReference type="EMBL" id="QHB99065.1"/>
    </source>
</evidence>
<keyword evidence="6" id="KW-0653">Protein transport</keyword>
<dbReference type="OrthoDB" id="2200301at2"/>
<evidence type="ECO:0000256" key="5">
    <source>
        <dbReference type="ARBA" id="ARBA00022692"/>
    </source>
</evidence>
<keyword evidence="13" id="KW-1185">Reference proteome</keyword>
<evidence type="ECO:0000256" key="7">
    <source>
        <dbReference type="ARBA" id="ARBA00022989"/>
    </source>
</evidence>
<dbReference type="AlphaFoldDB" id="A0A7L4YI25"/>
<dbReference type="KEGG" id="eke:EK0264_01270"/>
<dbReference type="GO" id="GO:0005886">
    <property type="term" value="C:plasma membrane"/>
    <property type="evidence" value="ECO:0007669"/>
    <property type="project" value="UniProtKB-SubCell"/>
</dbReference>
<name>A0A7L4YI25_9ACTN</name>
<sequence length="130" mass="13927">MTLLAAEQTTSLSSYLPLLAMVGLFALFMVFASRQRKKQLAQQQAMYTQLSAGTPVVLTSGFKGTVESVDGENVRVEIAPGTTVTVLKQAVMRVDQSAQTPGDDLITGADPREIDDDPDGNPPGTQRKDN</sequence>
<keyword evidence="9 11" id="KW-0472">Membrane</keyword>
<evidence type="ECO:0000256" key="9">
    <source>
        <dbReference type="ARBA" id="ARBA00023136"/>
    </source>
</evidence>